<dbReference type="InterPro" id="IPR027417">
    <property type="entry name" value="P-loop_NTPase"/>
</dbReference>
<dbReference type="EMBL" id="ATAO01000206">
    <property type="protein sequence ID" value="EQM74787.1"/>
    <property type="molecule type" value="Genomic_DNA"/>
</dbReference>
<dbReference type="SUPFAM" id="SSF52540">
    <property type="entry name" value="P-loop containing nucleoside triphosphate hydrolases"/>
    <property type="match status" value="1"/>
</dbReference>
<feature type="compositionally biased region" description="Pro residues" evidence="1">
    <location>
        <begin position="142"/>
        <end position="153"/>
    </location>
</feature>
<feature type="region of interest" description="Disordered" evidence="1">
    <location>
        <begin position="83"/>
        <end position="172"/>
    </location>
</feature>
<sequence length="471" mass="51003">MSIEAGTATAVILADGTGRYVIDGVPAQVREDDPDTARQVIVDRVIEHARQLGSPVPFRSTDPDGTWELVVQPNGAVEVVEATTAPEPPREEPVAEAASTPQAESIAPIYELPARAPLHERPPARSTWRRDPDRDPVQPVQRPAPAPVAPAPAPVDGTSTTRREQRTRRESFIAAPAVQPPADEGLRGFLARFGIRLKPSQAETARRADLQCVSQHWPGPRTMAVANGKGGAGKTPVSILLAAVFAKWGGAGIVAWDNNQFRGTLGWRTASGPHDATILDLLPQVPYLLSTETRSADLAHYVHHQPDDQYDILRSKPTDLADRQRVEPRDVDHIHQVLSKYYRMIIMDSGNDESDPMWRRMIDLTDQLVVPTTTRADHAEAAALLLEALTDQGGAAAELAENAVVVITQADPHAKAAEIAKIKEGFAGMVREVVHIPFDPAIVNGVLRFDALRPETQRACLAMGAAVARGL</sequence>
<dbReference type="Gene3D" id="3.40.50.300">
    <property type="entry name" value="P-loop containing nucleotide triphosphate hydrolases"/>
    <property type="match status" value="1"/>
</dbReference>
<evidence type="ECO:0000256" key="1">
    <source>
        <dbReference type="SAM" id="MobiDB-lite"/>
    </source>
</evidence>
<name>T5KE67_MICMQ</name>
<dbReference type="GO" id="GO:0005524">
    <property type="term" value="F:ATP binding"/>
    <property type="evidence" value="ECO:0007669"/>
    <property type="project" value="TreeGrafter"/>
</dbReference>
<dbReference type="GO" id="GO:0016887">
    <property type="term" value="F:ATP hydrolysis activity"/>
    <property type="evidence" value="ECO:0007669"/>
    <property type="project" value="TreeGrafter"/>
</dbReference>
<comment type="caution">
    <text evidence="2">The sequence shown here is derived from an EMBL/GenBank/DDBJ whole genome shotgun (WGS) entry which is preliminary data.</text>
</comment>
<dbReference type="GO" id="GO:0051782">
    <property type="term" value="P:negative regulation of cell division"/>
    <property type="evidence" value="ECO:0007669"/>
    <property type="project" value="TreeGrafter"/>
</dbReference>
<evidence type="ECO:0000313" key="3">
    <source>
        <dbReference type="Proteomes" id="UP000016033"/>
    </source>
</evidence>
<reference evidence="2 3" key="1">
    <citation type="journal article" date="2013" name="Genome Announc.">
        <title>Whole-genome sequences of five oyster-associated bacteria show potential for crude oil hydrocarbon degradation.</title>
        <authorList>
            <person name="Chauhan A."/>
            <person name="Green S."/>
            <person name="Pathak A."/>
            <person name="Thomas J."/>
            <person name="Venkatramanan R."/>
        </authorList>
    </citation>
    <scope>NUCLEOTIDE SEQUENCE [LARGE SCALE GENOMIC DNA]</scope>
    <source>
        <strain evidence="2 3">MF109</strain>
    </source>
</reference>
<dbReference type="Proteomes" id="UP000016033">
    <property type="component" value="Unassembled WGS sequence"/>
</dbReference>
<feature type="compositionally biased region" description="Basic and acidic residues" evidence="1">
    <location>
        <begin position="117"/>
        <end position="136"/>
    </location>
</feature>
<evidence type="ECO:0000313" key="2">
    <source>
        <dbReference type="EMBL" id="EQM74787.1"/>
    </source>
</evidence>
<dbReference type="InterPro" id="IPR050625">
    <property type="entry name" value="ParA/MinD_ATPase"/>
</dbReference>
<protein>
    <recommendedName>
        <fullName evidence="4">AAA domain-containing protein</fullName>
    </recommendedName>
</protein>
<dbReference type="GO" id="GO:0005829">
    <property type="term" value="C:cytosol"/>
    <property type="evidence" value="ECO:0007669"/>
    <property type="project" value="TreeGrafter"/>
</dbReference>
<dbReference type="RefSeq" id="WP_021200877.1">
    <property type="nucleotide sequence ID" value="NZ_ATAO01000206.1"/>
</dbReference>
<feature type="compositionally biased region" description="Basic and acidic residues" evidence="1">
    <location>
        <begin position="161"/>
        <end position="171"/>
    </location>
</feature>
<dbReference type="PANTHER" id="PTHR43384">
    <property type="entry name" value="SEPTUM SITE-DETERMINING PROTEIN MIND HOMOLOG, CHLOROPLASTIC-RELATED"/>
    <property type="match status" value="1"/>
</dbReference>
<accession>T5KE67</accession>
<gene>
    <name evidence="2" type="ORF">L687_04840</name>
</gene>
<dbReference type="GO" id="GO:0009898">
    <property type="term" value="C:cytoplasmic side of plasma membrane"/>
    <property type="evidence" value="ECO:0007669"/>
    <property type="project" value="TreeGrafter"/>
</dbReference>
<organism evidence="2 3">
    <name type="scientific">Microbacterium maritypicum MF109</name>
    <dbReference type="NCBI Taxonomy" id="1333857"/>
    <lineage>
        <taxon>Bacteria</taxon>
        <taxon>Bacillati</taxon>
        <taxon>Actinomycetota</taxon>
        <taxon>Actinomycetes</taxon>
        <taxon>Micrococcales</taxon>
        <taxon>Microbacteriaceae</taxon>
        <taxon>Microbacterium</taxon>
    </lineage>
</organism>
<dbReference type="PATRIC" id="fig|1333857.3.peg.2946"/>
<dbReference type="AlphaFoldDB" id="T5KE67"/>
<dbReference type="PANTHER" id="PTHR43384:SF14">
    <property type="entry name" value="ESX-1 SECRETION-ASSOCIATED PROTEIN ESPI"/>
    <property type="match status" value="1"/>
</dbReference>
<evidence type="ECO:0008006" key="4">
    <source>
        <dbReference type="Google" id="ProtNLM"/>
    </source>
</evidence>
<proteinExistence type="predicted"/>